<gene>
    <name evidence="1" type="ORF">RB602_06685</name>
</gene>
<dbReference type="EMBL" id="CP136594">
    <property type="protein sequence ID" value="WOE76394.1"/>
    <property type="molecule type" value="Genomic_DNA"/>
</dbReference>
<organism evidence="1 2">
    <name type="scientific">Alterisphingorhabdus coralli</name>
    <dbReference type="NCBI Taxonomy" id="3071408"/>
    <lineage>
        <taxon>Bacteria</taxon>
        <taxon>Pseudomonadati</taxon>
        <taxon>Pseudomonadota</taxon>
        <taxon>Alphaproteobacteria</taxon>
        <taxon>Sphingomonadales</taxon>
        <taxon>Sphingomonadaceae</taxon>
        <taxon>Alterisphingorhabdus (ex Yan et al. 2024)</taxon>
    </lineage>
</organism>
<name>A0AA97F8H5_9SPHN</name>
<dbReference type="KEGG" id="acoa:RB602_06685"/>
<evidence type="ECO:0000313" key="1">
    <source>
        <dbReference type="EMBL" id="WOE76394.1"/>
    </source>
</evidence>
<protein>
    <submittedName>
        <fullName evidence="1">Uncharacterized protein</fullName>
    </submittedName>
</protein>
<evidence type="ECO:0000313" key="2">
    <source>
        <dbReference type="Proteomes" id="UP001302429"/>
    </source>
</evidence>
<reference evidence="1 2" key="1">
    <citation type="submission" date="2023-10" db="EMBL/GenBank/DDBJ databases">
        <title>Complete genome sequence of a Sphingomonadaceae bacterium.</title>
        <authorList>
            <person name="Yan C."/>
        </authorList>
    </citation>
    <scope>NUCLEOTIDE SEQUENCE [LARGE SCALE GENOMIC DNA]</scope>
    <source>
        <strain evidence="1 2">SCSIO 66989</strain>
    </source>
</reference>
<accession>A0AA97F8H5</accession>
<dbReference type="AlphaFoldDB" id="A0AA97F8H5"/>
<keyword evidence="2" id="KW-1185">Reference proteome</keyword>
<proteinExistence type="predicted"/>
<dbReference type="Proteomes" id="UP001302429">
    <property type="component" value="Chromosome"/>
</dbReference>
<sequence length="102" mass="11165">MPEFPLTPRLAAKLSEVFAASDQQFAHEWLVTECGPNIPGGHQDLHGIERVRAAALKVSDGSLEQLARATALGQIDWRDLLMAAGFGSLDAHETWLDKRISD</sequence>
<dbReference type="RefSeq" id="WP_317084076.1">
    <property type="nucleotide sequence ID" value="NZ_CP136594.1"/>
</dbReference>